<feature type="domain" description="RING-type" evidence="5">
    <location>
        <begin position="916"/>
        <end position="957"/>
    </location>
</feature>
<dbReference type="GO" id="GO:0061630">
    <property type="term" value="F:ubiquitin protein ligase activity"/>
    <property type="evidence" value="ECO:0007669"/>
    <property type="project" value="TreeGrafter"/>
</dbReference>
<dbReference type="GO" id="GO:0005634">
    <property type="term" value="C:nucleus"/>
    <property type="evidence" value="ECO:0007669"/>
    <property type="project" value="TreeGrafter"/>
</dbReference>
<evidence type="ECO:0000256" key="1">
    <source>
        <dbReference type="ARBA" id="ARBA00022723"/>
    </source>
</evidence>
<accession>A0AAV1DWH3</accession>
<dbReference type="SUPFAM" id="SSF57850">
    <property type="entry name" value="RING/U-box"/>
    <property type="match status" value="1"/>
</dbReference>
<dbReference type="GO" id="GO:0008270">
    <property type="term" value="F:zinc ion binding"/>
    <property type="evidence" value="ECO:0007669"/>
    <property type="project" value="UniProtKB-KW"/>
</dbReference>
<dbReference type="InterPro" id="IPR001841">
    <property type="entry name" value="Znf_RING"/>
</dbReference>
<reference evidence="6" key="1">
    <citation type="submission" date="2023-03" db="EMBL/GenBank/DDBJ databases">
        <authorList>
            <person name="Julca I."/>
        </authorList>
    </citation>
    <scope>NUCLEOTIDE SEQUENCE</scope>
</reference>
<dbReference type="GO" id="GO:0006511">
    <property type="term" value="P:ubiquitin-dependent protein catabolic process"/>
    <property type="evidence" value="ECO:0007669"/>
    <property type="project" value="TreeGrafter"/>
</dbReference>
<dbReference type="Proteomes" id="UP001161247">
    <property type="component" value="Chromosome 7"/>
</dbReference>
<protein>
    <submittedName>
        <fullName evidence="6">OLC1v1012688C1</fullName>
    </submittedName>
</protein>
<evidence type="ECO:0000256" key="3">
    <source>
        <dbReference type="ARBA" id="ARBA00022833"/>
    </source>
</evidence>
<dbReference type="Gene3D" id="1.50.10.160">
    <property type="match status" value="1"/>
</dbReference>
<dbReference type="PROSITE" id="PS50089">
    <property type="entry name" value="ZF_RING_2"/>
    <property type="match status" value="1"/>
</dbReference>
<dbReference type="PANTHER" id="PTHR45931">
    <property type="entry name" value="SI:CH211-59O9.10"/>
    <property type="match status" value="1"/>
</dbReference>
<dbReference type="AlphaFoldDB" id="A0AAV1DWH3"/>
<keyword evidence="3" id="KW-0862">Zinc</keyword>
<dbReference type="InterPro" id="IPR013083">
    <property type="entry name" value="Znf_RING/FYVE/PHD"/>
</dbReference>
<keyword evidence="7" id="KW-1185">Reference proteome</keyword>
<keyword evidence="1" id="KW-0479">Metal-binding</keyword>
<sequence length="965" mass="110745">MIGLITFIKENFHKLEEESFEHMPIGFEKACPSLIEMARKMNIDIPYDAPIIQEIHNRRNIKLKRRSSLDKTLTPLVLNRNGEDMNELVLSKRKGSQAAKSEDTTRKRAYALTTCVVYTHVTIRNLNSSAATLDTFIHLLEIVQLRLIDTKKHGCLQISAGSINLMHSEAADDSAIDSRFAQLSAENGLSLKLHRSLELSRSPLKKIICWKYRSILLAAFKLPARLLNVSSLRDEDSIIQLLDLDAKIIGHKSYISNLRLFSHCLLEIFDHARILPLVTSLALYFSTSPLAFFFALNTHFTPIRVSTSRSLLPLHLLKEVVAFTTFNILIPGSFFIKLYISTHNSFPTKTCFSLRSSSLDRFWLDSSLDIDLHATNHIENGSILPFRNSILLWGVRSYLKALIFKPFSFSTTVLNVLKDEAPELLMLLLLEKHSSNASQITFSSHQNLNDHTSFLMLNVQQEHSIACHWHNDVLNHLQTSLMWLLAAESRYHVFLSSLSSCLAIKRVRRNYFFLWNLDETIPLRHQIITPPVELKLSIVYDLISFYTGSSIHVDEIKWELIPITYFYDLLSCNCVKKVLKRLSKIMKKKLNHSGLLDFDNHHLEKSNYIALKVSIYASGIVCSKALEFDLISTDLAQVVHDNKNQYHRFHKAINQSIYRLLLNRLYSVMGVLCNISQSDFDPSLVKSMVAKFSKFQFVSSATRLTITTAIIARSYKQCHLRYKSNQADPKIVSPKLFQDWHLSKELRKKYENFYFSATRNQWISYNITTDSRPIKRALIYFPRNSHIFSPDSDLEGAFLMLHHLNVPLEAAQEMFPQIKEFALNLASQPHYRAPSLMSIHVEISKWTNVDVTSEIFGQGFDEDSSFEDEIMLSEMANLSFDDVNPVGVRPATREAIEDLVRNDTINILEENEFQPCVICLEVFAIGTAAIRMPCDHIFHTECICRWLIISNKCPICRFEMQAVEP</sequence>
<name>A0AAV1DWH3_OLDCO</name>
<evidence type="ECO:0000256" key="4">
    <source>
        <dbReference type="PROSITE-ProRule" id="PRU00175"/>
    </source>
</evidence>
<evidence type="ECO:0000259" key="5">
    <source>
        <dbReference type="PROSITE" id="PS50089"/>
    </source>
</evidence>
<dbReference type="InterPro" id="IPR051834">
    <property type="entry name" value="RING_finger_E3_ligase"/>
</dbReference>
<evidence type="ECO:0000256" key="2">
    <source>
        <dbReference type="ARBA" id="ARBA00022771"/>
    </source>
</evidence>
<dbReference type="Pfam" id="PF13639">
    <property type="entry name" value="zf-RING_2"/>
    <property type="match status" value="1"/>
</dbReference>
<dbReference type="Gene3D" id="3.30.40.10">
    <property type="entry name" value="Zinc/RING finger domain, C3HC4 (zinc finger)"/>
    <property type="match status" value="1"/>
</dbReference>
<evidence type="ECO:0000313" key="6">
    <source>
        <dbReference type="EMBL" id="CAI9112268.1"/>
    </source>
</evidence>
<keyword evidence="2 4" id="KW-0863">Zinc-finger</keyword>
<dbReference type="SMART" id="SM00184">
    <property type="entry name" value="RING"/>
    <property type="match status" value="1"/>
</dbReference>
<dbReference type="PANTHER" id="PTHR45931:SF16">
    <property type="entry name" value="RING_U-BOX SUPERFAMILY PROTEIN"/>
    <property type="match status" value="1"/>
</dbReference>
<proteinExistence type="predicted"/>
<evidence type="ECO:0000313" key="7">
    <source>
        <dbReference type="Proteomes" id="UP001161247"/>
    </source>
</evidence>
<organism evidence="6 7">
    <name type="scientific">Oldenlandia corymbosa var. corymbosa</name>
    <dbReference type="NCBI Taxonomy" id="529605"/>
    <lineage>
        <taxon>Eukaryota</taxon>
        <taxon>Viridiplantae</taxon>
        <taxon>Streptophyta</taxon>
        <taxon>Embryophyta</taxon>
        <taxon>Tracheophyta</taxon>
        <taxon>Spermatophyta</taxon>
        <taxon>Magnoliopsida</taxon>
        <taxon>eudicotyledons</taxon>
        <taxon>Gunneridae</taxon>
        <taxon>Pentapetalae</taxon>
        <taxon>asterids</taxon>
        <taxon>lamiids</taxon>
        <taxon>Gentianales</taxon>
        <taxon>Rubiaceae</taxon>
        <taxon>Rubioideae</taxon>
        <taxon>Spermacoceae</taxon>
        <taxon>Hedyotis-Oldenlandia complex</taxon>
        <taxon>Oldenlandia</taxon>
    </lineage>
</organism>
<dbReference type="EMBL" id="OX459124">
    <property type="protein sequence ID" value="CAI9112268.1"/>
    <property type="molecule type" value="Genomic_DNA"/>
</dbReference>
<gene>
    <name evidence="6" type="ORF">OLC1_LOCUS19497</name>
</gene>